<evidence type="ECO:0000256" key="1">
    <source>
        <dbReference type="SAM" id="MobiDB-lite"/>
    </source>
</evidence>
<dbReference type="GeneID" id="30011212"/>
<feature type="region of interest" description="Disordered" evidence="1">
    <location>
        <begin position="64"/>
        <end position="85"/>
    </location>
</feature>
<dbReference type="RefSeq" id="XP_018691321.1">
    <property type="nucleotide sequence ID" value="XM_018838553.1"/>
</dbReference>
<proteinExistence type="predicted"/>
<evidence type="ECO:0000313" key="2">
    <source>
        <dbReference type="EMBL" id="OAP57954.1"/>
    </source>
</evidence>
<evidence type="ECO:0000313" key="3">
    <source>
        <dbReference type="Proteomes" id="UP000078343"/>
    </source>
</evidence>
<name>A0A178ZDS1_9EURO</name>
<dbReference type="AlphaFoldDB" id="A0A178ZDS1"/>
<reference evidence="2 3" key="1">
    <citation type="submission" date="2016-04" db="EMBL/GenBank/DDBJ databases">
        <title>Draft genome of Fonsecaea erecta CBS 125763.</title>
        <authorList>
            <person name="Weiss V.A."/>
            <person name="Vicente V.A."/>
            <person name="Raittz R.T."/>
            <person name="Moreno L.F."/>
            <person name="De Souza E.M."/>
            <person name="Pedrosa F.O."/>
            <person name="Steffens M.B."/>
            <person name="Faoro H."/>
            <person name="Tadra-Sfeir M.Z."/>
            <person name="Najafzadeh M.J."/>
            <person name="Felipe M.S."/>
            <person name="Teixeira M."/>
            <person name="Sun J."/>
            <person name="Xi L."/>
            <person name="Gomes R."/>
            <person name="De Azevedo C.M."/>
            <person name="Salgado C.G."/>
            <person name="Da Silva M.B."/>
            <person name="Nascimento M.F."/>
            <person name="Queiroz-Telles F."/>
            <person name="Attili D.S."/>
            <person name="Gorbushina A."/>
        </authorList>
    </citation>
    <scope>NUCLEOTIDE SEQUENCE [LARGE SCALE GENOMIC DNA]</scope>
    <source>
        <strain evidence="2 3">CBS 125763</strain>
    </source>
</reference>
<dbReference type="STRING" id="1367422.A0A178ZDS1"/>
<protein>
    <submittedName>
        <fullName evidence="2">Uncharacterized protein</fullName>
    </submittedName>
</protein>
<dbReference type="OrthoDB" id="4160582at2759"/>
<dbReference type="Proteomes" id="UP000078343">
    <property type="component" value="Unassembled WGS sequence"/>
</dbReference>
<dbReference type="EMBL" id="LVYI01000006">
    <property type="protein sequence ID" value="OAP57954.1"/>
    <property type="molecule type" value="Genomic_DNA"/>
</dbReference>
<comment type="caution">
    <text evidence="2">The sequence shown here is derived from an EMBL/GenBank/DDBJ whole genome shotgun (WGS) entry which is preliminary data.</text>
</comment>
<accession>A0A178ZDS1</accession>
<keyword evidence="3" id="KW-1185">Reference proteome</keyword>
<sequence length="545" mass="61508">MGRERALSRRTEDEKLAIRREKVRLNVQAHRERQRLKKRLEVLNEPCQPKLRWIQETKWQLQRKADTHDQDQVAKSAGPRREGSPKLDCCIAIHPSPGKQYTLALLAMLRTRLLPDRVILRSPGIPEQRLTTPCAPWVVRGYELAADKEDPLLMGMLRSLGLALLGADHQRKDIQTFAQRTYQTALRAVSRQLGLLMSGHKHSSNDHPTLILSCHAAAMFELNVGGSLSDMSRLVRGLGSLLVHHFLESNSMQEDIFDLMEEYRLFEMVFCLVNRQKSVLSGTILGREEKCLDNPDPDLGNCRMSLLTKLVHIGACIPPIMVYADRLKSTTVTSDKEHGPMGKFLKTLSSAATELQLWRQDFLANETPPVMGSLTYTSEYNNPEFQNLEIVTAWTYYLSIKIHTLETYAFMLEHATLIQPSSTNIEAAEEGYGMIDVQLSSPDEKIILLRSELLDTTRLLLRSMPYFSDASLGHIGRSLIAFPLETVKRALLGELERRSSLACVESEIASLKFSGHQAQDIIQDLVVWREIATNAKASGCALFSH</sequence>
<organism evidence="2 3">
    <name type="scientific">Fonsecaea erecta</name>
    <dbReference type="NCBI Taxonomy" id="1367422"/>
    <lineage>
        <taxon>Eukaryota</taxon>
        <taxon>Fungi</taxon>
        <taxon>Dikarya</taxon>
        <taxon>Ascomycota</taxon>
        <taxon>Pezizomycotina</taxon>
        <taxon>Eurotiomycetes</taxon>
        <taxon>Chaetothyriomycetidae</taxon>
        <taxon>Chaetothyriales</taxon>
        <taxon>Herpotrichiellaceae</taxon>
        <taxon>Fonsecaea</taxon>
    </lineage>
</organism>
<gene>
    <name evidence="2" type="ORF">AYL99_07044</name>
</gene>